<proteinExistence type="predicted"/>
<name>A0AA35TM36_GEOBA</name>
<dbReference type="AlphaFoldDB" id="A0AA35TM36"/>
<accession>A0AA35TM36</accession>
<protein>
    <submittedName>
        <fullName evidence="1">Uncharacterized protein</fullName>
    </submittedName>
</protein>
<sequence length="56" mass="6260">MRRQGSGAGVPKTASQCQFPRCHLGPYLWKLYNFEYCHSLRDGGLGNIGHYLSCGQ</sequence>
<organism evidence="1 2">
    <name type="scientific">Geodia barretti</name>
    <name type="common">Barrett's horny sponge</name>
    <dbReference type="NCBI Taxonomy" id="519541"/>
    <lineage>
        <taxon>Eukaryota</taxon>
        <taxon>Metazoa</taxon>
        <taxon>Porifera</taxon>
        <taxon>Demospongiae</taxon>
        <taxon>Heteroscleromorpha</taxon>
        <taxon>Tetractinellida</taxon>
        <taxon>Astrophorina</taxon>
        <taxon>Geodiidae</taxon>
        <taxon>Geodia</taxon>
    </lineage>
</organism>
<evidence type="ECO:0000313" key="2">
    <source>
        <dbReference type="Proteomes" id="UP001174909"/>
    </source>
</evidence>
<comment type="caution">
    <text evidence="1">The sequence shown here is derived from an EMBL/GenBank/DDBJ whole genome shotgun (WGS) entry which is preliminary data.</text>
</comment>
<reference evidence="1" key="1">
    <citation type="submission" date="2023-03" db="EMBL/GenBank/DDBJ databases">
        <authorList>
            <person name="Steffen K."/>
            <person name="Cardenas P."/>
        </authorList>
    </citation>
    <scope>NUCLEOTIDE SEQUENCE</scope>
</reference>
<keyword evidence="2" id="KW-1185">Reference proteome</keyword>
<evidence type="ECO:0000313" key="1">
    <source>
        <dbReference type="EMBL" id="CAI8049537.1"/>
    </source>
</evidence>
<dbReference type="Proteomes" id="UP001174909">
    <property type="component" value="Unassembled WGS sequence"/>
</dbReference>
<dbReference type="EMBL" id="CASHTH010003801">
    <property type="protein sequence ID" value="CAI8049537.1"/>
    <property type="molecule type" value="Genomic_DNA"/>
</dbReference>
<gene>
    <name evidence="1" type="ORF">GBAR_LOCUS27273</name>
</gene>